<evidence type="ECO:0000313" key="2">
    <source>
        <dbReference type="Proteomes" id="UP000182444"/>
    </source>
</evidence>
<dbReference type="EMBL" id="CP017553">
    <property type="protein sequence ID" value="AOW00264.1"/>
    <property type="molecule type" value="Genomic_DNA"/>
</dbReference>
<gene>
    <name evidence="1" type="ORF">YALI1_A04983g</name>
</gene>
<proteinExistence type="predicted"/>
<name>A0A1D8N3Q0_YARLL</name>
<evidence type="ECO:0000313" key="1">
    <source>
        <dbReference type="EMBL" id="AOW00264.1"/>
    </source>
</evidence>
<accession>A0A1D8N3Q0</accession>
<sequence>MPPVLQCSSVFNASIQPQSPPSYFPHSTAASRSLAHPVNRQLQSTPLIVQYRTRTRTRTLHLVQTFDHLYLFLTVVNLTQMTEKSSKIANNLGSIQSGGRCKIAPPKGPQNQCYSLLLPFIRNFPILHHPFAPIAPTPPTLRRHILDISPLNLYLQVAPHFL</sequence>
<dbReference type="GeneID" id="94582295"/>
<dbReference type="VEuPathDB" id="FungiDB:YALI1_A04983g"/>
<organism evidence="1 2">
    <name type="scientific">Yarrowia lipolytica</name>
    <name type="common">Candida lipolytica</name>
    <dbReference type="NCBI Taxonomy" id="4952"/>
    <lineage>
        <taxon>Eukaryota</taxon>
        <taxon>Fungi</taxon>
        <taxon>Dikarya</taxon>
        <taxon>Ascomycota</taxon>
        <taxon>Saccharomycotina</taxon>
        <taxon>Dipodascomycetes</taxon>
        <taxon>Dipodascales</taxon>
        <taxon>Dipodascales incertae sedis</taxon>
        <taxon>Yarrowia</taxon>
    </lineage>
</organism>
<dbReference type="AlphaFoldDB" id="A0A1D8N3Q0"/>
<dbReference type="Proteomes" id="UP000182444">
    <property type="component" value="Chromosome 1A"/>
</dbReference>
<protein>
    <submittedName>
        <fullName evidence="1">Uncharacterized protein</fullName>
    </submittedName>
</protein>
<reference evidence="1 2" key="1">
    <citation type="journal article" date="2016" name="PLoS ONE">
        <title>Sequence Assembly of Yarrowia lipolytica Strain W29/CLIB89 Shows Transposable Element Diversity.</title>
        <authorList>
            <person name="Magnan C."/>
            <person name="Yu J."/>
            <person name="Chang I."/>
            <person name="Jahn E."/>
            <person name="Kanomata Y."/>
            <person name="Wu J."/>
            <person name="Zeller M."/>
            <person name="Oakes M."/>
            <person name="Baldi P."/>
            <person name="Sandmeyer S."/>
        </authorList>
    </citation>
    <scope>NUCLEOTIDE SEQUENCE [LARGE SCALE GENOMIC DNA]</scope>
    <source>
        <strain evidence="2">CLIB89(W29)</strain>
    </source>
</reference>
<dbReference type="RefSeq" id="XP_068137737.1">
    <property type="nucleotide sequence ID" value="XM_068281636.1"/>
</dbReference>